<evidence type="ECO:0000313" key="5">
    <source>
        <dbReference type="Proteomes" id="UP001183176"/>
    </source>
</evidence>
<name>A0ABU2J632_9ACTN</name>
<accession>A0ABU2J632</accession>
<dbReference type="SUPFAM" id="SSF48498">
    <property type="entry name" value="Tetracyclin repressor-like, C-terminal domain"/>
    <property type="match status" value="1"/>
</dbReference>
<comment type="caution">
    <text evidence="4">The sequence shown here is derived from an EMBL/GenBank/DDBJ whole genome shotgun (WGS) entry which is preliminary data.</text>
</comment>
<proteinExistence type="predicted"/>
<sequence>MQTANDLRAQAQRKLDGPGRVLERISCYLLQHDEVLRGCPLGRLVFDPGVSADACMRQTVKELFTWQHDALVILLKEGIAAGEFIDELNPEDAAITISAVLQGAYVLARASSEVEAFDRAINGLLTMLRTYTRVCT</sequence>
<keyword evidence="1" id="KW-0805">Transcription regulation</keyword>
<dbReference type="Gene3D" id="1.10.357.10">
    <property type="entry name" value="Tetracycline Repressor, domain 2"/>
    <property type="match status" value="1"/>
</dbReference>
<keyword evidence="2" id="KW-0804">Transcription</keyword>
<gene>
    <name evidence="4" type="ORF">RM423_03450</name>
</gene>
<evidence type="ECO:0000313" key="4">
    <source>
        <dbReference type="EMBL" id="MDT0260444.1"/>
    </source>
</evidence>
<reference evidence="5" key="1">
    <citation type="submission" date="2023-07" db="EMBL/GenBank/DDBJ databases">
        <title>30 novel species of actinomycetes from the DSMZ collection.</title>
        <authorList>
            <person name="Nouioui I."/>
        </authorList>
    </citation>
    <scope>NUCLEOTIDE SEQUENCE [LARGE SCALE GENOMIC DNA]</scope>
    <source>
        <strain evidence="5">DSM 44399</strain>
    </source>
</reference>
<dbReference type="RefSeq" id="WP_311421595.1">
    <property type="nucleotide sequence ID" value="NZ_JAVREH010000003.1"/>
</dbReference>
<dbReference type="Proteomes" id="UP001183176">
    <property type="component" value="Unassembled WGS sequence"/>
</dbReference>
<evidence type="ECO:0000259" key="3">
    <source>
        <dbReference type="Pfam" id="PF16925"/>
    </source>
</evidence>
<dbReference type="PANTHER" id="PTHR47506">
    <property type="entry name" value="TRANSCRIPTIONAL REGULATORY PROTEIN"/>
    <property type="match status" value="1"/>
</dbReference>
<dbReference type="EMBL" id="JAVREH010000003">
    <property type="protein sequence ID" value="MDT0260444.1"/>
    <property type="molecule type" value="Genomic_DNA"/>
</dbReference>
<organism evidence="4 5">
    <name type="scientific">Jatrophihabitans lederbergiae</name>
    <dbReference type="NCBI Taxonomy" id="3075547"/>
    <lineage>
        <taxon>Bacteria</taxon>
        <taxon>Bacillati</taxon>
        <taxon>Actinomycetota</taxon>
        <taxon>Actinomycetes</taxon>
        <taxon>Jatrophihabitantales</taxon>
        <taxon>Jatrophihabitantaceae</taxon>
        <taxon>Jatrophihabitans</taxon>
    </lineage>
</organism>
<keyword evidence="5" id="KW-1185">Reference proteome</keyword>
<protein>
    <recommendedName>
        <fullName evidence="3">Tetracyclin repressor-like C-terminal domain-containing protein</fullName>
    </recommendedName>
</protein>
<dbReference type="Pfam" id="PF16925">
    <property type="entry name" value="TetR_C_13"/>
    <property type="match status" value="1"/>
</dbReference>
<dbReference type="PANTHER" id="PTHR47506:SF3">
    <property type="entry name" value="HTH-TYPE TRANSCRIPTIONAL REGULATOR LMRA"/>
    <property type="match status" value="1"/>
</dbReference>
<feature type="domain" description="Tetracyclin repressor-like C-terminal" evidence="3">
    <location>
        <begin position="31"/>
        <end position="123"/>
    </location>
</feature>
<evidence type="ECO:0000256" key="2">
    <source>
        <dbReference type="ARBA" id="ARBA00023163"/>
    </source>
</evidence>
<dbReference type="InterPro" id="IPR011075">
    <property type="entry name" value="TetR_C"/>
</dbReference>
<evidence type="ECO:0000256" key="1">
    <source>
        <dbReference type="ARBA" id="ARBA00023015"/>
    </source>
</evidence>
<dbReference type="InterPro" id="IPR036271">
    <property type="entry name" value="Tet_transcr_reg_TetR-rel_C_sf"/>
</dbReference>